<gene>
    <name evidence="3" type="ORF">D3H35_09675</name>
</gene>
<evidence type="ECO:0000313" key="3">
    <source>
        <dbReference type="EMBL" id="RIE03812.1"/>
    </source>
</evidence>
<comment type="caution">
    <text evidence="3">The sequence shown here is derived from an EMBL/GenBank/DDBJ whole genome shotgun (WGS) entry which is preliminary data.</text>
</comment>
<accession>A0A398CNC2</accession>
<dbReference type="InterPro" id="IPR009875">
    <property type="entry name" value="PilZ_domain"/>
</dbReference>
<dbReference type="EMBL" id="QXJM01000030">
    <property type="protein sequence ID" value="RIE03812.1"/>
    <property type="molecule type" value="Genomic_DNA"/>
</dbReference>
<dbReference type="Gene3D" id="2.40.10.220">
    <property type="entry name" value="predicted glycosyltransferase like domains"/>
    <property type="match status" value="1"/>
</dbReference>
<name>A0A398CNC2_9BACL</name>
<evidence type="ECO:0000259" key="2">
    <source>
        <dbReference type="Pfam" id="PF07238"/>
    </source>
</evidence>
<keyword evidence="4" id="KW-1185">Reference proteome</keyword>
<feature type="region of interest" description="Disordered" evidence="1">
    <location>
        <begin position="1"/>
        <end position="26"/>
    </location>
</feature>
<reference evidence="3 4" key="1">
    <citation type="submission" date="2018-09" db="EMBL/GenBank/DDBJ databases">
        <title>Cohnella cavernae sp. nov., isolated from a karst cave.</title>
        <authorList>
            <person name="Zhu H."/>
        </authorList>
    </citation>
    <scope>NUCLEOTIDE SEQUENCE [LARGE SCALE GENOMIC DNA]</scope>
    <source>
        <strain evidence="3 4">K2E09-144</strain>
    </source>
</reference>
<dbReference type="Proteomes" id="UP000266340">
    <property type="component" value="Unassembled WGS sequence"/>
</dbReference>
<organism evidence="3 4">
    <name type="scientific">Cohnella faecalis</name>
    <dbReference type="NCBI Taxonomy" id="2315694"/>
    <lineage>
        <taxon>Bacteria</taxon>
        <taxon>Bacillati</taxon>
        <taxon>Bacillota</taxon>
        <taxon>Bacilli</taxon>
        <taxon>Bacillales</taxon>
        <taxon>Paenibacillaceae</taxon>
        <taxon>Cohnella</taxon>
    </lineage>
</organism>
<dbReference type="Pfam" id="PF07238">
    <property type="entry name" value="PilZ"/>
    <property type="match status" value="1"/>
</dbReference>
<protein>
    <submittedName>
        <fullName evidence="3">PilZ domain-containing protein</fullName>
    </submittedName>
</protein>
<dbReference type="SUPFAM" id="SSF141371">
    <property type="entry name" value="PilZ domain-like"/>
    <property type="match status" value="1"/>
</dbReference>
<sequence length="171" mass="20159">MEKQLSISRRRDSMFQSMQHERAEADNRRRHVRLQLAEQSHALIRIVKLEGYEVDMNPGVILLENLSPDGCGFRTGLRFPAHSKVIYKVEWETEGKRMELRGTIRWRSKDENGYRYGLRFLPNIAERMLLTGILNRLILKTCPGQERIHRLYRSQIGADRSFGFVQRKGKF</sequence>
<feature type="domain" description="PilZ" evidence="2">
    <location>
        <begin position="28"/>
        <end position="126"/>
    </location>
</feature>
<evidence type="ECO:0000256" key="1">
    <source>
        <dbReference type="SAM" id="MobiDB-lite"/>
    </source>
</evidence>
<dbReference type="GO" id="GO:0035438">
    <property type="term" value="F:cyclic-di-GMP binding"/>
    <property type="evidence" value="ECO:0007669"/>
    <property type="project" value="InterPro"/>
</dbReference>
<dbReference type="AlphaFoldDB" id="A0A398CNC2"/>
<evidence type="ECO:0000313" key="4">
    <source>
        <dbReference type="Proteomes" id="UP000266340"/>
    </source>
</evidence>
<proteinExistence type="predicted"/>